<keyword evidence="12" id="KW-1185">Reference proteome</keyword>
<feature type="compositionally biased region" description="Acidic residues" evidence="8">
    <location>
        <begin position="1"/>
        <end position="12"/>
    </location>
</feature>
<evidence type="ECO:0000256" key="7">
    <source>
        <dbReference type="RuleBase" id="RU000538"/>
    </source>
</evidence>
<keyword evidence="4 5" id="KW-0804">Transcription</keyword>
<comment type="similarity">
    <text evidence="5 7">Belongs to the NusG family.</text>
</comment>
<dbReference type="Gene3D" id="2.30.30.30">
    <property type="match status" value="1"/>
</dbReference>
<evidence type="ECO:0000256" key="1">
    <source>
        <dbReference type="ARBA" id="ARBA00022472"/>
    </source>
</evidence>
<dbReference type="CDD" id="cd09891">
    <property type="entry name" value="NGN_Bact_1"/>
    <property type="match status" value="1"/>
</dbReference>
<dbReference type="EMBL" id="FXTG01000007">
    <property type="protein sequence ID" value="SMO82466.1"/>
    <property type="molecule type" value="Genomic_DNA"/>
</dbReference>
<feature type="compositionally biased region" description="Acidic residues" evidence="8">
    <location>
        <begin position="58"/>
        <end position="93"/>
    </location>
</feature>
<reference evidence="11 12" key="1">
    <citation type="submission" date="2017-05" db="EMBL/GenBank/DDBJ databases">
        <authorList>
            <person name="Varghese N."/>
            <person name="Submissions S."/>
        </authorList>
    </citation>
    <scope>NUCLEOTIDE SEQUENCE [LARGE SCALE GENOMIC DNA]</scope>
    <source>
        <strain evidence="11 12">DSM 45139</strain>
    </source>
</reference>
<dbReference type="InterPro" id="IPR001062">
    <property type="entry name" value="Transcrpt_antiterm_NusG"/>
</dbReference>
<evidence type="ECO:0000259" key="9">
    <source>
        <dbReference type="SMART" id="SM00738"/>
    </source>
</evidence>
<evidence type="ECO:0000256" key="4">
    <source>
        <dbReference type="ARBA" id="ARBA00023163"/>
    </source>
</evidence>
<evidence type="ECO:0000256" key="5">
    <source>
        <dbReference type="HAMAP-Rule" id="MF_00948"/>
    </source>
</evidence>
<comment type="function">
    <text evidence="5 7">Participates in transcription elongation, termination and antitermination.</text>
</comment>
<dbReference type="SMART" id="SM00739">
    <property type="entry name" value="KOW"/>
    <property type="match status" value="1"/>
</dbReference>
<dbReference type="NCBIfam" id="TIGR00922">
    <property type="entry name" value="nusG"/>
    <property type="match status" value="1"/>
</dbReference>
<feature type="compositionally biased region" description="Low complexity" evidence="8">
    <location>
        <begin position="13"/>
        <end position="32"/>
    </location>
</feature>
<dbReference type="InterPro" id="IPR006645">
    <property type="entry name" value="NGN-like_dom"/>
</dbReference>
<sequence length="327" mass="34089">MSDIDQSPEAEGAEQAATEADAVLGDTAADPADTIDADTIDADAEADAADTVAAGAELDQDAATDAVETELDEDVEGETVPEGDETAAEDELAESALETSGEAPEGAPAEEAAADEAAAPAIDPIIAFKRQLRKLPGDWFVIHSYAGYENKVKANLETRAVTLGAEDKIFQVEVPVEEFTEVKNGQKKVANRKVLPGYVLVRMELDDESWGVVRNTPGVTGFVSATGGAAGKPTPLSLSDVAKFLAPKPEKKSAAAGTADDQGFAPQAVEVEFEVGESVTVMDGPFATLPASISEVDPAAQKLKVLVSIFGRETPVELGFTQVEKID</sequence>
<protein>
    <recommendedName>
        <fullName evidence="5 6">Transcription termination/antitermination protein NusG</fullName>
    </recommendedName>
</protein>
<dbReference type="InterPro" id="IPR008991">
    <property type="entry name" value="Translation_prot_SH3-like_sf"/>
</dbReference>
<dbReference type="Pfam" id="PF02357">
    <property type="entry name" value="NusG"/>
    <property type="match status" value="1"/>
</dbReference>
<dbReference type="Proteomes" id="UP000315460">
    <property type="component" value="Unassembled WGS sequence"/>
</dbReference>
<dbReference type="SMART" id="SM00738">
    <property type="entry name" value="NGN"/>
    <property type="match status" value="1"/>
</dbReference>
<dbReference type="InterPro" id="IPR014722">
    <property type="entry name" value="Rib_uL2_dom2"/>
</dbReference>
<accession>A0ABY1N383</accession>
<gene>
    <name evidence="5" type="primary">nusG</name>
    <name evidence="11" type="ORF">SAMN06265174_107136</name>
</gene>
<feature type="compositionally biased region" description="Low complexity" evidence="8">
    <location>
        <begin position="94"/>
        <end position="116"/>
    </location>
</feature>
<evidence type="ECO:0000259" key="10">
    <source>
        <dbReference type="SMART" id="SM00739"/>
    </source>
</evidence>
<dbReference type="PRINTS" id="PR00338">
    <property type="entry name" value="NUSGTNSCPFCT"/>
</dbReference>
<proteinExistence type="inferred from homology"/>
<keyword evidence="2 5" id="KW-0889">Transcription antitermination</keyword>
<evidence type="ECO:0000313" key="11">
    <source>
        <dbReference type="EMBL" id="SMO82466.1"/>
    </source>
</evidence>
<comment type="caution">
    <text evidence="11">The sequence shown here is derived from an EMBL/GenBank/DDBJ whole genome shotgun (WGS) entry which is preliminary data.</text>
</comment>
<dbReference type="InterPro" id="IPR005824">
    <property type="entry name" value="KOW"/>
</dbReference>
<dbReference type="InterPro" id="IPR047050">
    <property type="entry name" value="NGN"/>
</dbReference>
<feature type="region of interest" description="Disordered" evidence="8">
    <location>
        <begin position="1"/>
        <end position="116"/>
    </location>
</feature>
<feature type="domain" description="NusG-like N-terminal" evidence="9">
    <location>
        <begin position="136"/>
        <end position="248"/>
    </location>
</feature>
<evidence type="ECO:0000256" key="3">
    <source>
        <dbReference type="ARBA" id="ARBA00023015"/>
    </source>
</evidence>
<dbReference type="HAMAP" id="MF_00948">
    <property type="entry name" value="NusG"/>
    <property type="match status" value="1"/>
</dbReference>
<evidence type="ECO:0000256" key="8">
    <source>
        <dbReference type="SAM" id="MobiDB-lite"/>
    </source>
</evidence>
<dbReference type="RefSeq" id="WP_154830597.1">
    <property type="nucleotide sequence ID" value="NZ_BAAAQH010000012.1"/>
</dbReference>
<dbReference type="Gene3D" id="3.30.70.940">
    <property type="entry name" value="NusG, N-terminal domain"/>
    <property type="match status" value="1"/>
</dbReference>
<dbReference type="SUPFAM" id="SSF82679">
    <property type="entry name" value="N-utilization substance G protein NusG, N-terminal domain"/>
    <property type="match status" value="1"/>
</dbReference>
<evidence type="ECO:0000256" key="2">
    <source>
        <dbReference type="ARBA" id="ARBA00022814"/>
    </source>
</evidence>
<dbReference type="PANTHER" id="PTHR30265">
    <property type="entry name" value="RHO-INTERACTING TRANSCRIPTION TERMINATION FACTOR NUSG"/>
    <property type="match status" value="1"/>
</dbReference>
<dbReference type="PANTHER" id="PTHR30265:SF2">
    <property type="entry name" value="TRANSCRIPTION TERMINATION_ANTITERMINATION PROTEIN NUSG"/>
    <property type="match status" value="1"/>
</dbReference>
<keyword evidence="3 5" id="KW-0805">Transcription regulation</keyword>
<dbReference type="CDD" id="cd06091">
    <property type="entry name" value="KOW_NusG"/>
    <property type="match status" value="1"/>
</dbReference>
<dbReference type="PROSITE" id="PS01014">
    <property type="entry name" value="NUSG"/>
    <property type="match status" value="1"/>
</dbReference>
<dbReference type="InterPro" id="IPR043425">
    <property type="entry name" value="NusG-like"/>
</dbReference>
<feature type="domain" description="KOW" evidence="10">
    <location>
        <begin position="272"/>
        <end position="299"/>
    </location>
</feature>
<dbReference type="InterPro" id="IPR036735">
    <property type="entry name" value="NGN_dom_sf"/>
</dbReference>
<organism evidence="11 12">
    <name type="scientific">Dietzia kunjamensis subsp. schimae</name>
    <dbReference type="NCBI Taxonomy" id="498198"/>
    <lineage>
        <taxon>Bacteria</taxon>
        <taxon>Bacillati</taxon>
        <taxon>Actinomycetota</taxon>
        <taxon>Actinomycetes</taxon>
        <taxon>Mycobacteriales</taxon>
        <taxon>Dietziaceae</taxon>
        <taxon>Dietzia</taxon>
    </lineage>
</organism>
<feature type="compositionally biased region" description="Acidic residues" evidence="8">
    <location>
        <begin position="33"/>
        <end position="48"/>
    </location>
</feature>
<name>A0ABY1N383_9ACTN</name>
<evidence type="ECO:0000256" key="6">
    <source>
        <dbReference type="NCBIfam" id="TIGR00922"/>
    </source>
</evidence>
<dbReference type="InterPro" id="IPR015869">
    <property type="entry name" value="Transcrpt_antiterm_NusG_bac_CS"/>
</dbReference>
<evidence type="ECO:0000313" key="12">
    <source>
        <dbReference type="Proteomes" id="UP000315460"/>
    </source>
</evidence>
<keyword evidence="1 5" id="KW-0806">Transcription termination</keyword>
<dbReference type="SUPFAM" id="SSF50104">
    <property type="entry name" value="Translation proteins SH3-like domain"/>
    <property type="match status" value="1"/>
</dbReference>